<dbReference type="Proteomes" id="UP000321337">
    <property type="component" value="Unassembled WGS sequence"/>
</dbReference>
<evidence type="ECO:0000313" key="1">
    <source>
        <dbReference type="EMBL" id="GEP30369.1"/>
    </source>
</evidence>
<name>A0A512L7A6_9PROT</name>
<evidence type="ECO:0000313" key="2">
    <source>
        <dbReference type="Proteomes" id="UP000321337"/>
    </source>
</evidence>
<protein>
    <submittedName>
        <fullName evidence="1">Uncharacterized protein</fullName>
    </submittedName>
</protein>
<gene>
    <name evidence="1" type="ORF">TPL01_15070</name>
</gene>
<reference evidence="1 2" key="1">
    <citation type="submission" date="2019-07" db="EMBL/GenBank/DDBJ databases">
        <title>Whole genome shotgun sequence of Thiobacillus plumbophilus NBRC 107929.</title>
        <authorList>
            <person name="Hosoyama A."/>
            <person name="Uohara A."/>
            <person name="Ohji S."/>
            <person name="Ichikawa N."/>
        </authorList>
    </citation>
    <scope>NUCLEOTIDE SEQUENCE [LARGE SCALE GENOMIC DNA]</scope>
    <source>
        <strain evidence="1 2">NBRC 107929</strain>
    </source>
</reference>
<proteinExistence type="predicted"/>
<keyword evidence="2" id="KW-1185">Reference proteome</keyword>
<sequence length="103" mass="10921">MTNMAQMMTMVMQRGPVMGECVTLLGNARCISLASFMAQFMPILVNVAYILAHRTLAGMNSLDIVMDVAFCSIGGGKCGDGEQGAKCYQSGFEHCGISCKGVV</sequence>
<dbReference type="AlphaFoldDB" id="A0A512L7A6"/>
<comment type="caution">
    <text evidence="1">The sequence shown here is derived from an EMBL/GenBank/DDBJ whole genome shotgun (WGS) entry which is preliminary data.</text>
</comment>
<dbReference type="EMBL" id="BKAD01000013">
    <property type="protein sequence ID" value="GEP30369.1"/>
    <property type="molecule type" value="Genomic_DNA"/>
</dbReference>
<accession>A0A512L7A6</accession>
<organism evidence="1 2">
    <name type="scientific">Sulfuriferula plumbiphila</name>
    <dbReference type="NCBI Taxonomy" id="171865"/>
    <lineage>
        <taxon>Bacteria</taxon>
        <taxon>Pseudomonadati</taxon>
        <taxon>Pseudomonadota</taxon>
        <taxon>Betaproteobacteria</taxon>
        <taxon>Nitrosomonadales</taxon>
        <taxon>Sulfuricellaceae</taxon>
        <taxon>Sulfuriferula</taxon>
    </lineage>
</organism>